<dbReference type="InterPro" id="IPR029033">
    <property type="entry name" value="His_PPase_superfam"/>
</dbReference>
<accession>A0A8H8TRZ2</accession>
<feature type="chain" id="PRO_5034585414" evidence="1">
    <location>
        <begin position="23"/>
        <end position="352"/>
    </location>
</feature>
<gene>
    <name evidence="2" type="ORF">UBRO2_02216</name>
</gene>
<dbReference type="Gene3D" id="3.40.50.1240">
    <property type="entry name" value="Phosphoglycerate mutase-like"/>
    <property type="match status" value="1"/>
</dbReference>
<sequence length="352" mass="38775">MVSSSAFLAFLAVAVAVSGAQAVPAKVLPFWNPLAMPAKSYNFTTYTGFFKYDNADGSSLPAVAANFGLRENTTWADLTRTLSQLNLDGALHEGSSYKLLFAGRHGQGYHNVAESQYGTPAWDATWSKIFTDGNITWGPDARLTPLGIQQAQAVHDAWVSLLKQQDPPPLPTELYSSPLSRAISTMEISYDNILLNNPNNTVSKPAGPGGIDGLFKDILGKIGGPRKISPEVKELFREEYGEHTCDQRRTRSEIRKDYPNVHFEPGFTEQDTLWTTDRERVSHLDARIQQALAQVWNEAPTEQVISLTSHSGVMQSLFRVVGHYVIKPRTGTLIPLIVKATPLKQTHDVVAL</sequence>
<dbReference type="InterPro" id="IPR050275">
    <property type="entry name" value="PGM_Phosphatase"/>
</dbReference>
<keyword evidence="3" id="KW-1185">Reference proteome</keyword>
<dbReference type="SMART" id="SM00855">
    <property type="entry name" value="PGAM"/>
    <property type="match status" value="1"/>
</dbReference>
<dbReference type="GO" id="GO:0016791">
    <property type="term" value="F:phosphatase activity"/>
    <property type="evidence" value="ECO:0007669"/>
    <property type="project" value="TreeGrafter"/>
</dbReference>
<dbReference type="InterPro" id="IPR013078">
    <property type="entry name" value="His_Pase_superF_clade-1"/>
</dbReference>
<keyword evidence="1" id="KW-0732">Signal</keyword>
<dbReference type="AlphaFoldDB" id="A0A8H8TRZ2"/>
<dbReference type="PANTHER" id="PTHR48100:SF1">
    <property type="entry name" value="HISTIDINE PHOSPHATASE FAMILY PROTEIN-RELATED"/>
    <property type="match status" value="1"/>
</dbReference>
<evidence type="ECO:0000256" key="1">
    <source>
        <dbReference type="SAM" id="SignalP"/>
    </source>
</evidence>
<feature type="signal peptide" evidence="1">
    <location>
        <begin position="1"/>
        <end position="22"/>
    </location>
</feature>
<organism evidence="2 3">
    <name type="scientific">Ustilago bromivora</name>
    <dbReference type="NCBI Taxonomy" id="307758"/>
    <lineage>
        <taxon>Eukaryota</taxon>
        <taxon>Fungi</taxon>
        <taxon>Dikarya</taxon>
        <taxon>Basidiomycota</taxon>
        <taxon>Ustilaginomycotina</taxon>
        <taxon>Ustilaginomycetes</taxon>
        <taxon>Ustilaginales</taxon>
        <taxon>Ustilaginaceae</taxon>
        <taxon>Ustilago</taxon>
    </lineage>
</organism>
<protein>
    <submittedName>
        <fullName evidence="2">Related to PMU1 - putative phosphomutase</fullName>
    </submittedName>
</protein>
<dbReference type="Pfam" id="PF00300">
    <property type="entry name" value="His_Phos_1"/>
    <property type="match status" value="1"/>
</dbReference>
<dbReference type="SUPFAM" id="SSF53254">
    <property type="entry name" value="Phosphoglycerate mutase-like"/>
    <property type="match status" value="1"/>
</dbReference>
<name>A0A8H8TRZ2_9BASI</name>
<comment type="caution">
    <text evidence="2">The sequence shown here is derived from an EMBL/GenBank/DDBJ whole genome shotgun (WGS) entry which is preliminary data.</text>
</comment>
<proteinExistence type="predicted"/>
<dbReference type="GO" id="GO:0005737">
    <property type="term" value="C:cytoplasm"/>
    <property type="evidence" value="ECO:0007669"/>
    <property type="project" value="TreeGrafter"/>
</dbReference>
<reference evidence="2" key="1">
    <citation type="submission" date="2018-08" db="EMBL/GenBank/DDBJ databases">
        <authorList>
            <person name="Guldener U."/>
        </authorList>
    </citation>
    <scope>NUCLEOTIDE SEQUENCE</scope>
    <source>
        <strain evidence="2">UB2</strain>
    </source>
</reference>
<dbReference type="Proteomes" id="UP000658997">
    <property type="component" value="Unassembled WGS sequence"/>
</dbReference>
<dbReference type="CDD" id="cd07067">
    <property type="entry name" value="HP_PGM_like"/>
    <property type="match status" value="1"/>
</dbReference>
<evidence type="ECO:0000313" key="3">
    <source>
        <dbReference type="Proteomes" id="UP000658997"/>
    </source>
</evidence>
<dbReference type="EMBL" id="ULHB01000033">
    <property type="protein sequence ID" value="SYW78024.1"/>
    <property type="molecule type" value="Genomic_DNA"/>
</dbReference>
<evidence type="ECO:0000313" key="2">
    <source>
        <dbReference type="EMBL" id="SYW78024.1"/>
    </source>
</evidence>
<dbReference type="PANTHER" id="PTHR48100">
    <property type="entry name" value="BROAD-SPECIFICITY PHOSPHATASE YOR283W-RELATED"/>
    <property type="match status" value="1"/>
</dbReference>